<name>A0A023F7Y5_TRIIF</name>
<evidence type="ECO:0000313" key="1">
    <source>
        <dbReference type="EMBL" id="JAC17367.1"/>
    </source>
</evidence>
<dbReference type="Pfam" id="PF16053">
    <property type="entry name" value="MRP-S34"/>
    <property type="match status" value="1"/>
</dbReference>
<keyword evidence="1" id="KW-0687">Ribonucleoprotein</keyword>
<proteinExistence type="evidence at transcript level"/>
<keyword evidence="1" id="KW-0689">Ribosomal protein</keyword>
<dbReference type="GO" id="GO:0005739">
    <property type="term" value="C:mitochondrion"/>
    <property type="evidence" value="ECO:0007669"/>
    <property type="project" value="InterPro"/>
</dbReference>
<dbReference type="InterPro" id="IPR032053">
    <property type="entry name" value="Ribosomal_mS34"/>
</dbReference>
<accession>A0A023F7Y5</accession>
<dbReference type="GO" id="GO:0003735">
    <property type="term" value="F:structural constituent of ribosome"/>
    <property type="evidence" value="ECO:0007669"/>
    <property type="project" value="InterPro"/>
</dbReference>
<dbReference type="AlphaFoldDB" id="A0A023F7Y5"/>
<dbReference type="PANTHER" id="PTHR28589">
    <property type="entry name" value="28S RIBOSOMAL PROTEIN S34, MITOCHONDRIAL"/>
    <property type="match status" value="1"/>
</dbReference>
<protein>
    <submittedName>
        <fullName evidence="1">Putative mitochondrial ribosomal protein</fullName>
    </submittedName>
</protein>
<reference evidence="1" key="1">
    <citation type="journal article" date="2014" name="PLoS Negl. Trop. Dis.">
        <title>An updated insight into the Sialotranscriptome of Triatoma infestans: developmental stage and geographic variations.</title>
        <authorList>
            <person name="Schwarz A."/>
            <person name="Medrano-Mercado N."/>
            <person name="Schaub G.A."/>
            <person name="Struchiner C.J."/>
            <person name="Bargues M.D."/>
            <person name="Levy M.Z."/>
            <person name="Ribeiro J.M."/>
        </authorList>
    </citation>
    <scope>NUCLEOTIDE SEQUENCE</scope>
    <source>
        <strain evidence="1">Chile</strain>
        <tissue evidence="1">Salivary glands</tissue>
    </source>
</reference>
<dbReference type="EMBL" id="GBBI01001345">
    <property type="protein sequence ID" value="JAC17367.1"/>
    <property type="molecule type" value="mRNA"/>
</dbReference>
<organism evidence="1">
    <name type="scientific">Triatoma infestans</name>
    <name type="common">Assassin bug</name>
    <dbReference type="NCBI Taxonomy" id="30076"/>
    <lineage>
        <taxon>Eukaryota</taxon>
        <taxon>Metazoa</taxon>
        <taxon>Ecdysozoa</taxon>
        <taxon>Arthropoda</taxon>
        <taxon>Hexapoda</taxon>
        <taxon>Insecta</taxon>
        <taxon>Pterygota</taxon>
        <taxon>Neoptera</taxon>
        <taxon>Paraneoptera</taxon>
        <taxon>Hemiptera</taxon>
        <taxon>Heteroptera</taxon>
        <taxon>Panheteroptera</taxon>
        <taxon>Cimicomorpha</taxon>
        <taxon>Reduviidae</taxon>
        <taxon>Triatominae</taxon>
        <taxon>Triatoma</taxon>
    </lineage>
</organism>
<sequence>MVIKYIGRTTDFSGKTLWELIGNLKNFGVGRLVKRNIFERYNEPCFIRILKVEALDNEEGKDRKVRVYVEKVFRARRYPQVVEMESVTYKADYRLVPKSEEKSLWEKVSSIKQSERILPDHVPFPPLLNHILEQERTSPEQDLRLKLVVKQGPDNFYRICKEGEIPNIQMNKTKFPELYESK</sequence>
<dbReference type="GO" id="GO:0005840">
    <property type="term" value="C:ribosome"/>
    <property type="evidence" value="ECO:0007669"/>
    <property type="project" value="UniProtKB-KW"/>
</dbReference>
<dbReference type="PANTHER" id="PTHR28589:SF1">
    <property type="entry name" value="SMALL RIBOSOMAL SUBUNIT PROTEIN MS34"/>
    <property type="match status" value="1"/>
</dbReference>